<gene>
    <name evidence="2" type="ORF">SAMEA3538780_00424</name>
</gene>
<proteinExistence type="predicted"/>
<organism evidence="2 3">
    <name type="scientific">Klebsiella quasivariicola</name>
    <dbReference type="NCBI Taxonomy" id="2026240"/>
    <lineage>
        <taxon>Bacteria</taxon>
        <taxon>Pseudomonadati</taxon>
        <taxon>Pseudomonadota</taxon>
        <taxon>Gammaproteobacteria</taxon>
        <taxon>Enterobacterales</taxon>
        <taxon>Enterobacteriaceae</taxon>
        <taxon>Klebsiella/Raoultella group</taxon>
        <taxon>Klebsiella</taxon>
        <taxon>Klebsiella pneumoniae complex</taxon>
    </lineage>
</organism>
<reference evidence="2 3" key="1">
    <citation type="submission" date="2018-08" db="EMBL/GenBank/DDBJ databases">
        <authorList>
            <consortium name="Pathogen Informatics"/>
        </authorList>
    </citation>
    <scope>NUCLEOTIDE SEQUENCE [LARGE SCALE GENOMIC DNA]</scope>
    <source>
        <strain evidence="2 3">EuSCAPE_IT371</strain>
    </source>
</reference>
<evidence type="ECO:0000256" key="1">
    <source>
        <dbReference type="SAM" id="MobiDB-lite"/>
    </source>
</evidence>
<dbReference type="AlphaFoldDB" id="A0A8B4TND6"/>
<accession>A0A8B4TND6</accession>
<dbReference type="RefSeq" id="WP_117126196.1">
    <property type="nucleotide sequence ID" value="NZ_UJZG01000001.1"/>
</dbReference>
<protein>
    <submittedName>
        <fullName evidence="2">Uncharacterized protein</fullName>
    </submittedName>
</protein>
<dbReference type="Proteomes" id="UP000257712">
    <property type="component" value="Unassembled WGS sequence"/>
</dbReference>
<sequence>MSRADGNMSPNHDNHGRFVSGHKAATNKSKNKLTRELFNFMIDGAYTLDAGHFLVDLVADETVPVKERRAAAEFMIKHFTVSADKLEDADLVEKAAMSKTDLIGSILNKN</sequence>
<dbReference type="EMBL" id="UJZG01000001">
    <property type="protein sequence ID" value="SXD86824.1"/>
    <property type="molecule type" value="Genomic_DNA"/>
</dbReference>
<comment type="caution">
    <text evidence="2">The sequence shown here is derived from an EMBL/GenBank/DDBJ whole genome shotgun (WGS) entry which is preliminary data.</text>
</comment>
<feature type="region of interest" description="Disordered" evidence="1">
    <location>
        <begin position="1"/>
        <end position="27"/>
    </location>
</feature>
<evidence type="ECO:0000313" key="2">
    <source>
        <dbReference type="EMBL" id="SXD86824.1"/>
    </source>
</evidence>
<evidence type="ECO:0000313" key="3">
    <source>
        <dbReference type="Proteomes" id="UP000257712"/>
    </source>
</evidence>
<name>A0A8B4TND6_9ENTR</name>